<gene>
    <name evidence="1" type="ORF">FYJ75_00250</name>
</gene>
<reference evidence="1 2" key="1">
    <citation type="submission" date="2019-08" db="EMBL/GenBank/DDBJ databases">
        <title>In-depth cultivation of the pig gut microbiome towards novel bacterial diversity and tailored functional studies.</title>
        <authorList>
            <person name="Wylensek D."/>
            <person name="Hitch T.C.A."/>
            <person name="Clavel T."/>
        </authorList>
    </citation>
    <scope>NUCLEOTIDE SEQUENCE [LARGE SCALE GENOMIC DNA]</scope>
    <source>
        <strain evidence="1 2">MUC/MUC-530-WT-4D</strain>
    </source>
</reference>
<organism evidence="1 2">
    <name type="scientific">Roseburia porci</name>
    <dbReference type="NCBI Taxonomy" id="2605790"/>
    <lineage>
        <taxon>Bacteria</taxon>
        <taxon>Bacillati</taxon>
        <taxon>Bacillota</taxon>
        <taxon>Clostridia</taxon>
        <taxon>Lachnospirales</taxon>
        <taxon>Lachnospiraceae</taxon>
        <taxon>Roseburia</taxon>
    </lineage>
</organism>
<dbReference type="AlphaFoldDB" id="A0A6L5YMZ0"/>
<comment type="caution">
    <text evidence="1">The sequence shown here is derived from an EMBL/GenBank/DDBJ whole genome shotgun (WGS) entry which is preliminary data.</text>
</comment>
<sequence>MNDKTITVYNAHKNADKTETWNRTVIRGCEYKYSADKTVSGSGSIVFTQLLTTVIPVEADTEGKQYIDAVSYEKLPDDEVEKYFTFNPRNNHDMIVAGECEKEITKDYKITDLKNDTQKSGTIASLADNTEGALLKHWKVVCK</sequence>
<proteinExistence type="predicted"/>
<keyword evidence="2" id="KW-1185">Reference proteome</keyword>
<name>A0A6L5YMZ0_9FIRM</name>
<dbReference type="EMBL" id="VUNI01000001">
    <property type="protein sequence ID" value="MST73462.1"/>
    <property type="molecule type" value="Genomic_DNA"/>
</dbReference>
<protein>
    <submittedName>
        <fullName evidence="1">Uncharacterized protein</fullName>
    </submittedName>
</protein>
<accession>A0A6L5YMZ0</accession>
<evidence type="ECO:0000313" key="2">
    <source>
        <dbReference type="Proteomes" id="UP000474024"/>
    </source>
</evidence>
<dbReference type="Proteomes" id="UP000474024">
    <property type="component" value="Unassembled WGS sequence"/>
</dbReference>
<dbReference type="RefSeq" id="WP_154427654.1">
    <property type="nucleotide sequence ID" value="NZ_VUNI01000001.1"/>
</dbReference>
<evidence type="ECO:0000313" key="1">
    <source>
        <dbReference type="EMBL" id="MST73462.1"/>
    </source>
</evidence>